<evidence type="ECO:0000313" key="2">
    <source>
        <dbReference type="Proteomes" id="UP001057402"/>
    </source>
</evidence>
<dbReference type="EMBL" id="CM042882">
    <property type="protein sequence ID" value="KAI4379053.1"/>
    <property type="molecule type" value="Genomic_DNA"/>
</dbReference>
<sequence length="458" mass="51523">MVPTIMHKETPPMAVGEKAFYRGMAPTLGMSRNNESAIPDSFKDFQSLVYLSISNSSITDLSSSLGTLQQCKNLKDLVLTLNFFDEELLADPILHFLKLMAFIIANGRLRGSFPQWLQGCADLQLLDLSWNRLSGTLPHGEIPKSLTGLTGMIDRNLSLEEPAPDFPLFVKRNSSTRGLRYNQIQSLLPILDLGFNNLTGEIWLDFGNLKTLHVLDLKNSSLSGPIPDSLSGMTSLESLDLSVRHNTCVIGEFLYGTKLAIKKLLGDCGQMEREFQAEVEILSRAQHPNLVHLQGYCLDKETRMLIYSYMENGNLDYWLHEKPDGPALLDWTTRLRIARGADTGLAYLHQSCEPHILHRDIKSGNILLDENFEAHLADFGLARLISRPHQHQPRWDAQMKKLNGEDEVFDRCIYGKKHDRETLRVFDIACACSSDNPKSRPSSQQLGSWLEGVDADLE</sequence>
<comment type="caution">
    <text evidence="1">The sequence shown here is derived from an EMBL/GenBank/DDBJ whole genome shotgun (WGS) entry which is preliminary data.</text>
</comment>
<protein>
    <submittedName>
        <fullName evidence="1">Uncharacterized protein</fullName>
    </submittedName>
</protein>
<name>A0ACB9RNP8_9MYRT</name>
<keyword evidence="2" id="KW-1185">Reference proteome</keyword>
<accession>A0ACB9RNP8</accession>
<evidence type="ECO:0000313" key="1">
    <source>
        <dbReference type="EMBL" id="KAI4379053.1"/>
    </source>
</evidence>
<proteinExistence type="predicted"/>
<gene>
    <name evidence="1" type="ORF">MLD38_005397</name>
</gene>
<organism evidence="1 2">
    <name type="scientific">Melastoma candidum</name>
    <dbReference type="NCBI Taxonomy" id="119954"/>
    <lineage>
        <taxon>Eukaryota</taxon>
        <taxon>Viridiplantae</taxon>
        <taxon>Streptophyta</taxon>
        <taxon>Embryophyta</taxon>
        <taxon>Tracheophyta</taxon>
        <taxon>Spermatophyta</taxon>
        <taxon>Magnoliopsida</taxon>
        <taxon>eudicotyledons</taxon>
        <taxon>Gunneridae</taxon>
        <taxon>Pentapetalae</taxon>
        <taxon>rosids</taxon>
        <taxon>malvids</taxon>
        <taxon>Myrtales</taxon>
        <taxon>Melastomataceae</taxon>
        <taxon>Melastomatoideae</taxon>
        <taxon>Melastomateae</taxon>
        <taxon>Melastoma</taxon>
    </lineage>
</organism>
<reference evidence="2" key="1">
    <citation type="journal article" date="2023" name="Front. Plant Sci.">
        <title>Chromosomal-level genome assembly of Melastoma candidum provides insights into trichome evolution.</title>
        <authorList>
            <person name="Zhong Y."/>
            <person name="Wu W."/>
            <person name="Sun C."/>
            <person name="Zou P."/>
            <person name="Liu Y."/>
            <person name="Dai S."/>
            <person name="Zhou R."/>
        </authorList>
    </citation>
    <scope>NUCLEOTIDE SEQUENCE [LARGE SCALE GENOMIC DNA]</scope>
</reference>
<dbReference type="Proteomes" id="UP001057402">
    <property type="component" value="Chromosome 3"/>
</dbReference>